<comment type="caution">
    <text evidence="1">The sequence shown here is derived from an EMBL/GenBank/DDBJ whole genome shotgun (WGS) entry which is preliminary data.</text>
</comment>
<organism evidence="1 2">
    <name type="scientific">Rhododendron simsii</name>
    <name type="common">Sims's rhododendron</name>
    <dbReference type="NCBI Taxonomy" id="118357"/>
    <lineage>
        <taxon>Eukaryota</taxon>
        <taxon>Viridiplantae</taxon>
        <taxon>Streptophyta</taxon>
        <taxon>Embryophyta</taxon>
        <taxon>Tracheophyta</taxon>
        <taxon>Spermatophyta</taxon>
        <taxon>Magnoliopsida</taxon>
        <taxon>eudicotyledons</taxon>
        <taxon>Gunneridae</taxon>
        <taxon>Pentapetalae</taxon>
        <taxon>asterids</taxon>
        <taxon>Ericales</taxon>
        <taxon>Ericaceae</taxon>
        <taxon>Ericoideae</taxon>
        <taxon>Rhodoreae</taxon>
        <taxon>Rhododendron</taxon>
    </lineage>
</organism>
<dbReference type="OrthoDB" id="10416054at2759"/>
<dbReference type="AlphaFoldDB" id="A0A834FZW4"/>
<name>A0A834FZW4_RHOSS</name>
<evidence type="ECO:0000313" key="1">
    <source>
        <dbReference type="EMBL" id="KAF7120764.1"/>
    </source>
</evidence>
<dbReference type="EMBL" id="WJXA01000013">
    <property type="protein sequence ID" value="KAF7120764.1"/>
    <property type="molecule type" value="Genomic_DNA"/>
</dbReference>
<keyword evidence="2" id="KW-1185">Reference proteome</keyword>
<gene>
    <name evidence="1" type="ORF">RHSIM_Rhsim13G0162600</name>
</gene>
<reference evidence="1" key="1">
    <citation type="submission" date="2019-11" db="EMBL/GenBank/DDBJ databases">
        <authorList>
            <person name="Liu Y."/>
            <person name="Hou J."/>
            <person name="Li T.-Q."/>
            <person name="Guan C.-H."/>
            <person name="Wu X."/>
            <person name="Wu H.-Z."/>
            <person name="Ling F."/>
            <person name="Zhang R."/>
            <person name="Shi X.-G."/>
            <person name="Ren J.-P."/>
            <person name="Chen E.-F."/>
            <person name="Sun J.-M."/>
        </authorList>
    </citation>
    <scope>NUCLEOTIDE SEQUENCE</scope>
    <source>
        <strain evidence="1">Adult_tree_wgs_1</strain>
        <tissue evidence="1">Leaves</tissue>
    </source>
</reference>
<sequence>MARVVYGGGWAQEQWWCCWQLGVVLVADLGFEAVRRFRCSGVGGRCGCFKACLVFVVVGGFSKAMARVVYGGGGAQEQWWCCWQLGVVLVADLGFEAVRRFRCSGVGGRCGGE</sequence>
<proteinExistence type="predicted"/>
<dbReference type="Proteomes" id="UP000626092">
    <property type="component" value="Unassembled WGS sequence"/>
</dbReference>
<accession>A0A834FZW4</accession>
<protein>
    <submittedName>
        <fullName evidence="1">Uncharacterized protein</fullName>
    </submittedName>
</protein>
<evidence type="ECO:0000313" key="2">
    <source>
        <dbReference type="Proteomes" id="UP000626092"/>
    </source>
</evidence>